<feature type="compositionally biased region" description="Basic and acidic residues" evidence="1">
    <location>
        <begin position="99"/>
        <end position="114"/>
    </location>
</feature>
<organism evidence="2 3">
    <name type="scientific">Fraxinus pennsylvanica</name>
    <dbReference type="NCBI Taxonomy" id="56036"/>
    <lineage>
        <taxon>Eukaryota</taxon>
        <taxon>Viridiplantae</taxon>
        <taxon>Streptophyta</taxon>
        <taxon>Embryophyta</taxon>
        <taxon>Tracheophyta</taxon>
        <taxon>Spermatophyta</taxon>
        <taxon>Magnoliopsida</taxon>
        <taxon>eudicotyledons</taxon>
        <taxon>Gunneridae</taxon>
        <taxon>Pentapetalae</taxon>
        <taxon>asterids</taxon>
        <taxon>lamiids</taxon>
        <taxon>Lamiales</taxon>
        <taxon>Oleaceae</taxon>
        <taxon>Oleeae</taxon>
        <taxon>Fraxinus</taxon>
    </lineage>
</organism>
<dbReference type="Proteomes" id="UP000834106">
    <property type="component" value="Chromosome 12"/>
</dbReference>
<feature type="region of interest" description="Disordered" evidence="1">
    <location>
        <begin position="45"/>
        <end position="114"/>
    </location>
</feature>
<feature type="compositionally biased region" description="Polar residues" evidence="1">
    <location>
        <begin position="49"/>
        <end position="58"/>
    </location>
</feature>
<proteinExistence type="predicted"/>
<dbReference type="AlphaFoldDB" id="A0AAD1ZSD2"/>
<evidence type="ECO:0000256" key="1">
    <source>
        <dbReference type="SAM" id="MobiDB-lite"/>
    </source>
</evidence>
<evidence type="ECO:0000313" key="2">
    <source>
        <dbReference type="EMBL" id="CAI9773301.1"/>
    </source>
</evidence>
<keyword evidence="3" id="KW-1185">Reference proteome</keyword>
<dbReference type="EMBL" id="OU503047">
    <property type="protein sequence ID" value="CAI9773301.1"/>
    <property type="molecule type" value="Genomic_DNA"/>
</dbReference>
<feature type="region of interest" description="Disordered" evidence="1">
    <location>
        <begin position="147"/>
        <end position="187"/>
    </location>
</feature>
<reference evidence="2" key="1">
    <citation type="submission" date="2023-05" db="EMBL/GenBank/DDBJ databases">
        <authorList>
            <person name="Huff M."/>
        </authorList>
    </citation>
    <scope>NUCLEOTIDE SEQUENCE</scope>
</reference>
<accession>A0AAD1ZSD2</accession>
<evidence type="ECO:0000313" key="3">
    <source>
        <dbReference type="Proteomes" id="UP000834106"/>
    </source>
</evidence>
<name>A0AAD1ZSD2_9LAMI</name>
<gene>
    <name evidence="2" type="ORF">FPE_LOCUS20731</name>
</gene>
<sequence>MASGTAQRADYFLVALHVSLHVCSGSLLTNSNWFAFEDEGIDNALPTDSVPSPSSNTAGHEVVNGGAGDEDNDLVDTATSEQPELIPSLINPAPDNLSEDLRETETRVSEKPPEWVEWRENSDFVELFDPTSTTPPNLPECELHVESDVQPDDAGLDKADASPSSVTASVENCKSDAGRGPLNSVKD</sequence>
<protein>
    <submittedName>
        <fullName evidence="2">Uncharacterized protein</fullName>
    </submittedName>
</protein>
<feature type="compositionally biased region" description="Polar residues" evidence="1">
    <location>
        <begin position="162"/>
        <end position="172"/>
    </location>
</feature>